<sequence>MLVPIACRFVPYDQWLVTHIDDKSKVKQVKHWILSKCNLVQSPGPHSQRSVSPIVFASTIRSRTSIDSLDDGYNEDDEFSDQDLDPLRTPPSKLTTIYPQSDPIPGPSSQPRNCPLVDQYTLLSFSTGSILEDEFTLSWYNLRPYELLEMHPVGILAPLQRDVLEEYIQPYFQAKVRVLRSMWNQKYGRFETPGVDAYREHTSQKTMDKLTHKLDALSTKSTALYPEKRRKTKVDWKARWVVIHQGCLFLCKDNVTNPPLRQFALSTMSAFRGADALERAFSIVTQPRVVCIKFRTRSMTGVASPPPSYPSSPISEELKVNVQEPLPHFDSPLDSKQTREAEDTGEYPYDDAYKEEGEWVVLDMLDDHAFSSILRILHRQTCQPISSSFVPSPSIVTVSHHATASPASSFASYDTIPYPEWRINTVENARKAGMGDVGKAMAWVIWTEKGLGESLLGNIRHHRHAFSEEMQYKTTFAPDIYCGSDDESDEDSEMEWDGWMRDLERQSRVKQQSEKTGRCSTSSKQAHIPSSTSLPSPPLSETSPSGSPRVVSPSLSVSQLAGGSFGCQPYPNIGNVIQASGTRGYRSPERIKNMTVSTVSVGMVPLSRRRSSTLVAEMGMTTRREHDKGKEPSARNGARASPGTPVRHARSSSNLRVSSSPYGSDAAESGHPGPSSPPKRPSAFMRGMSLRAGKLVRGLESAIDFVDEKTV</sequence>
<feature type="compositionally biased region" description="Low complexity" evidence="1">
    <location>
        <begin position="651"/>
        <end position="660"/>
    </location>
</feature>
<dbReference type="Proteomes" id="UP000683000">
    <property type="component" value="Unassembled WGS sequence"/>
</dbReference>
<dbReference type="SUPFAM" id="SSF50729">
    <property type="entry name" value="PH domain-like"/>
    <property type="match status" value="1"/>
</dbReference>
<feature type="compositionally biased region" description="Low complexity" evidence="1">
    <location>
        <begin position="529"/>
        <end position="554"/>
    </location>
</feature>
<feature type="region of interest" description="Disordered" evidence="1">
    <location>
        <begin position="67"/>
        <end position="88"/>
    </location>
</feature>
<accession>A0A8I2YKM6</accession>
<dbReference type="Gene3D" id="2.30.29.30">
    <property type="entry name" value="Pleckstrin-homology domain (PH domain)/Phosphotyrosine-binding domain (PTB)"/>
    <property type="match status" value="1"/>
</dbReference>
<comment type="caution">
    <text evidence="2">The sequence shown here is derived from an EMBL/GenBank/DDBJ whole genome shotgun (WGS) entry which is preliminary data.</text>
</comment>
<dbReference type="EMBL" id="JAGFBS010000022">
    <property type="protein sequence ID" value="KAG6373427.1"/>
    <property type="molecule type" value="Genomic_DNA"/>
</dbReference>
<evidence type="ECO:0000313" key="3">
    <source>
        <dbReference type="Proteomes" id="UP000683000"/>
    </source>
</evidence>
<proteinExistence type="predicted"/>
<dbReference type="OrthoDB" id="3225203at2759"/>
<feature type="compositionally biased region" description="Basic and acidic residues" evidence="1">
    <location>
        <begin position="505"/>
        <end position="517"/>
    </location>
</feature>
<feature type="compositionally biased region" description="Basic and acidic residues" evidence="1">
    <location>
        <begin position="331"/>
        <end position="342"/>
    </location>
</feature>
<evidence type="ECO:0000256" key="1">
    <source>
        <dbReference type="SAM" id="MobiDB-lite"/>
    </source>
</evidence>
<keyword evidence="3" id="KW-1185">Reference proteome</keyword>
<organism evidence="2 3">
    <name type="scientific">Boletus reticuloceps</name>
    <dbReference type="NCBI Taxonomy" id="495285"/>
    <lineage>
        <taxon>Eukaryota</taxon>
        <taxon>Fungi</taxon>
        <taxon>Dikarya</taxon>
        <taxon>Basidiomycota</taxon>
        <taxon>Agaricomycotina</taxon>
        <taxon>Agaricomycetes</taxon>
        <taxon>Agaricomycetidae</taxon>
        <taxon>Boletales</taxon>
        <taxon>Boletineae</taxon>
        <taxon>Boletaceae</taxon>
        <taxon>Boletoideae</taxon>
        <taxon>Boletus</taxon>
    </lineage>
</organism>
<gene>
    <name evidence="2" type="ORF">JVT61DRAFT_6577</name>
</gene>
<feature type="compositionally biased region" description="Acidic residues" evidence="1">
    <location>
        <begin position="68"/>
        <end position="84"/>
    </location>
</feature>
<dbReference type="AlphaFoldDB" id="A0A8I2YKM6"/>
<feature type="region of interest" description="Disordered" evidence="1">
    <location>
        <begin position="326"/>
        <end position="347"/>
    </location>
</feature>
<dbReference type="InterPro" id="IPR011993">
    <property type="entry name" value="PH-like_dom_sf"/>
</dbReference>
<feature type="region of interest" description="Disordered" evidence="1">
    <location>
        <begin position="610"/>
        <end position="686"/>
    </location>
</feature>
<feature type="region of interest" description="Disordered" evidence="1">
    <location>
        <begin position="505"/>
        <end position="554"/>
    </location>
</feature>
<reference evidence="2" key="1">
    <citation type="submission" date="2021-03" db="EMBL/GenBank/DDBJ databases">
        <title>Evolutionary innovations through gain and loss of genes in the ectomycorrhizal Boletales.</title>
        <authorList>
            <person name="Wu G."/>
            <person name="Miyauchi S."/>
            <person name="Morin E."/>
            <person name="Yang Z.-L."/>
            <person name="Xu J."/>
            <person name="Martin F.M."/>
        </authorList>
    </citation>
    <scope>NUCLEOTIDE SEQUENCE</scope>
    <source>
        <strain evidence="2">BR01</strain>
    </source>
</reference>
<protein>
    <submittedName>
        <fullName evidence="2">Uncharacterized protein</fullName>
    </submittedName>
</protein>
<feature type="compositionally biased region" description="Basic and acidic residues" evidence="1">
    <location>
        <begin position="622"/>
        <end position="633"/>
    </location>
</feature>
<evidence type="ECO:0000313" key="2">
    <source>
        <dbReference type="EMBL" id="KAG6373427.1"/>
    </source>
</evidence>
<name>A0A8I2YKM6_9AGAM</name>